<dbReference type="Proteomes" id="UP000294558">
    <property type="component" value="Unassembled WGS sequence"/>
</dbReference>
<evidence type="ECO:0000313" key="1">
    <source>
        <dbReference type="EMBL" id="TDT15665.1"/>
    </source>
</evidence>
<comment type="caution">
    <text evidence="1">The sequence shown here is derived from an EMBL/GenBank/DDBJ whole genome shotgun (WGS) entry which is preliminary data.</text>
</comment>
<sequence>MTTLLNELIETGDVIEVKLGDDVASALVLLATDEFVILDACDGSTPFVVKRDELIEYRKFIPA</sequence>
<evidence type="ECO:0000313" key="2">
    <source>
        <dbReference type="Proteomes" id="UP000294558"/>
    </source>
</evidence>
<dbReference type="EMBL" id="SOAU01000001">
    <property type="protein sequence ID" value="TDT15665.1"/>
    <property type="molecule type" value="Genomic_DNA"/>
</dbReference>
<name>A0A4R7HXA4_9ACTN</name>
<accession>A0A4R7HXA4</accession>
<protein>
    <submittedName>
        <fullName evidence="1">Uncharacterized protein</fullName>
    </submittedName>
</protein>
<keyword evidence="2" id="KW-1185">Reference proteome</keyword>
<reference evidence="1 2" key="1">
    <citation type="submission" date="2019-03" db="EMBL/GenBank/DDBJ databases">
        <title>Sequencing the genomes of 1000 actinobacteria strains.</title>
        <authorList>
            <person name="Klenk H.-P."/>
        </authorList>
    </citation>
    <scope>NUCLEOTIDE SEQUENCE [LARGE SCALE GENOMIC DNA]</scope>
    <source>
        <strain evidence="1 2">DSM 18936</strain>
    </source>
</reference>
<gene>
    <name evidence="1" type="ORF">BDK89_1241</name>
</gene>
<organism evidence="1 2">
    <name type="scientific">Ilumatobacter fluminis</name>
    <dbReference type="NCBI Taxonomy" id="467091"/>
    <lineage>
        <taxon>Bacteria</taxon>
        <taxon>Bacillati</taxon>
        <taxon>Actinomycetota</taxon>
        <taxon>Acidimicrobiia</taxon>
        <taxon>Acidimicrobiales</taxon>
        <taxon>Ilumatobacteraceae</taxon>
        <taxon>Ilumatobacter</taxon>
    </lineage>
</organism>
<dbReference type="OrthoDB" id="5244822at2"/>
<dbReference type="RefSeq" id="WP_133868102.1">
    <property type="nucleotide sequence ID" value="NZ_JAVJPS010000021.1"/>
</dbReference>
<proteinExistence type="predicted"/>
<dbReference type="AlphaFoldDB" id="A0A4R7HXA4"/>